<dbReference type="PANTHER" id="PTHR22526">
    <property type="entry name" value="ANAPHASE PROMOTING COMPLEX C SUBUNIT 15, PSEUDOGENE-RELATED"/>
    <property type="match status" value="1"/>
</dbReference>
<dbReference type="PANTHER" id="PTHR22526:SF2">
    <property type="entry name" value="ANAPHASE PROMOTING COMPLEX C SUBUNIT 15, PSEUDOGENE-RELATED"/>
    <property type="match status" value="1"/>
</dbReference>
<keyword evidence="4" id="KW-0498">Mitosis</keyword>
<proteinExistence type="inferred from homology"/>
<keyword evidence="7" id="KW-0436">Ligase</keyword>
<feature type="compositionally biased region" description="Acidic residues" evidence="6">
    <location>
        <begin position="65"/>
        <end position="94"/>
    </location>
</feature>
<reference evidence="7" key="1">
    <citation type="submission" date="2016-12" db="EMBL/GenBank/DDBJ databases">
        <title>An insight into the sialome and mialome of the sand fly, Nyssomyia neivai.</title>
        <authorList>
            <person name="Sebastian V."/>
            <person name="Goulart T.M."/>
            <person name="Oliveira W."/>
            <person name="Calvo E."/>
            <person name="Oliveira L.F."/>
            <person name="Pinto M.C."/>
            <person name="Rosselino A.M."/>
            <person name="Ribeiro J.M."/>
        </authorList>
    </citation>
    <scope>NUCLEOTIDE SEQUENCE</scope>
</reference>
<feature type="region of interest" description="Disordered" evidence="6">
    <location>
        <begin position="43"/>
        <end position="136"/>
    </location>
</feature>
<dbReference type="GO" id="GO:0090266">
    <property type="term" value="P:regulation of mitotic cell cycle spindle assembly checkpoint"/>
    <property type="evidence" value="ECO:0007669"/>
    <property type="project" value="InterPro"/>
</dbReference>
<organism evidence="7">
    <name type="scientific">Nyssomyia neivai</name>
    <dbReference type="NCBI Taxonomy" id="330878"/>
    <lineage>
        <taxon>Eukaryota</taxon>
        <taxon>Metazoa</taxon>
        <taxon>Ecdysozoa</taxon>
        <taxon>Arthropoda</taxon>
        <taxon>Hexapoda</taxon>
        <taxon>Insecta</taxon>
        <taxon>Pterygota</taxon>
        <taxon>Neoptera</taxon>
        <taxon>Endopterygota</taxon>
        <taxon>Diptera</taxon>
        <taxon>Nematocera</taxon>
        <taxon>Psychodoidea</taxon>
        <taxon>Psychodidae</taxon>
        <taxon>Nyssomyia</taxon>
    </lineage>
</organism>
<evidence type="ECO:0000313" key="7">
    <source>
        <dbReference type="EMBL" id="JAV09579.1"/>
    </source>
</evidence>
<evidence type="ECO:0000256" key="1">
    <source>
        <dbReference type="ARBA" id="ARBA00004906"/>
    </source>
</evidence>
<sequence>MIPFFPKLTPPITHSIWFDVDVPRDEEAEITALEELQNEQNYLLTQAANDLPPLGKAPHDHAECPDSDDDANEDSEDEDSHDEEDADELDEDGIDSTQTTVEPDVTGEYPAATDATRNRNNDTGETSQSSMMNLTM</sequence>
<dbReference type="GO" id="GO:0005680">
    <property type="term" value="C:anaphase-promoting complex"/>
    <property type="evidence" value="ECO:0007669"/>
    <property type="project" value="InterPro"/>
</dbReference>
<evidence type="ECO:0000256" key="2">
    <source>
        <dbReference type="ARBA" id="ARBA00009618"/>
    </source>
</evidence>
<evidence type="ECO:0000256" key="5">
    <source>
        <dbReference type="ARBA" id="ARBA00023306"/>
    </source>
</evidence>
<comment type="similarity">
    <text evidence="2">Belongs to the APC15 family.</text>
</comment>
<name>A0A1L8DSY8_9DIPT</name>
<evidence type="ECO:0000256" key="6">
    <source>
        <dbReference type="SAM" id="MobiDB-lite"/>
    </source>
</evidence>
<accession>A0A1L8DSY8</accession>
<evidence type="ECO:0000256" key="4">
    <source>
        <dbReference type="ARBA" id="ARBA00022776"/>
    </source>
</evidence>
<comment type="pathway">
    <text evidence="1">Protein modification; protein ubiquitination.</text>
</comment>
<keyword evidence="3" id="KW-0132">Cell division</keyword>
<feature type="compositionally biased region" description="Polar residues" evidence="6">
    <location>
        <begin position="123"/>
        <end position="136"/>
    </location>
</feature>
<dbReference type="EMBL" id="GFDF01004505">
    <property type="protein sequence ID" value="JAV09579.1"/>
    <property type="molecule type" value="Transcribed_RNA"/>
</dbReference>
<dbReference type="InterPro" id="IPR026182">
    <property type="entry name" value="ANAPC15"/>
</dbReference>
<dbReference type="GO" id="GO:0016874">
    <property type="term" value="F:ligase activity"/>
    <property type="evidence" value="ECO:0007669"/>
    <property type="project" value="UniProtKB-KW"/>
</dbReference>
<dbReference type="Pfam" id="PF15243">
    <property type="entry name" value="ANAPC15"/>
    <property type="match status" value="1"/>
</dbReference>
<evidence type="ECO:0000256" key="3">
    <source>
        <dbReference type="ARBA" id="ARBA00022618"/>
    </source>
</evidence>
<keyword evidence="5" id="KW-0131">Cell cycle</keyword>
<dbReference type="AlphaFoldDB" id="A0A1L8DSY8"/>
<protein>
    <submittedName>
        <fullName evidence="7">Putative ubiquitin-protein ligase/hyperplastic discs protein</fullName>
    </submittedName>
</protein>
<dbReference type="GO" id="GO:0051301">
    <property type="term" value="P:cell division"/>
    <property type="evidence" value="ECO:0007669"/>
    <property type="project" value="UniProtKB-KW"/>
</dbReference>